<protein>
    <recommendedName>
        <fullName evidence="4">Nucleoprotein/polynucleotide-associated enzyme</fullName>
    </recommendedName>
</protein>
<dbReference type="EMBL" id="AP021889">
    <property type="protein sequence ID" value="BBP45790.1"/>
    <property type="molecule type" value="Genomic_DNA"/>
</dbReference>
<gene>
    <name evidence="2" type="primary">yaiL</name>
    <name evidence="2" type="ORF">THMIRHAS_11630</name>
</gene>
<name>A0A6F8PUY7_9GAMM</name>
<evidence type="ECO:0000313" key="3">
    <source>
        <dbReference type="Proteomes" id="UP000501726"/>
    </source>
</evidence>
<dbReference type="InterPro" id="IPR018636">
    <property type="entry name" value="DUF2058"/>
</dbReference>
<reference evidence="3" key="1">
    <citation type="submission" date="2019-11" db="EMBL/GenBank/DDBJ databases">
        <title>Isolation and characterization of two novel species in the genus Thiomicrorhabdus.</title>
        <authorList>
            <person name="Mochizuki J."/>
            <person name="Kojima H."/>
            <person name="Fukui M."/>
        </authorList>
    </citation>
    <scope>NUCLEOTIDE SEQUENCE [LARGE SCALE GENOMIC DNA]</scope>
    <source>
        <strain evidence="3">aks77</strain>
    </source>
</reference>
<evidence type="ECO:0008006" key="4">
    <source>
        <dbReference type="Google" id="ProtNLM"/>
    </source>
</evidence>
<evidence type="ECO:0000256" key="1">
    <source>
        <dbReference type="SAM" id="MobiDB-lite"/>
    </source>
</evidence>
<dbReference type="KEGG" id="tse:THMIRHAS_11630"/>
<keyword evidence="3" id="KW-1185">Reference proteome</keyword>
<sequence length="185" mass="21048">MAASLFDQLKKSGLVSDKKAKQVQREKQQNAKQKNANKAKKGETQLSEVAQLAAQAAEEKAQRDRVLNQQRQQEQAEKAKQAELKQLIESNQLRNYFGEMPFNFADGTTVKTLNVNASTHRALVKEQLLIVHFKQSYTLVSAELLDKIEQRDPSIIVRQQSVASKLSKEDEDYYAKFAIPDDLVW</sequence>
<proteinExistence type="predicted"/>
<feature type="region of interest" description="Disordered" evidence="1">
    <location>
        <begin position="16"/>
        <end position="74"/>
    </location>
</feature>
<organism evidence="2 3">
    <name type="scientific">Thiosulfatimonas sediminis</name>
    <dbReference type="NCBI Taxonomy" id="2675054"/>
    <lineage>
        <taxon>Bacteria</taxon>
        <taxon>Pseudomonadati</taxon>
        <taxon>Pseudomonadota</taxon>
        <taxon>Gammaproteobacteria</taxon>
        <taxon>Thiotrichales</taxon>
        <taxon>Piscirickettsiaceae</taxon>
        <taxon>Thiosulfatimonas</taxon>
    </lineage>
</organism>
<feature type="compositionally biased region" description="Basic and acidic residues" evidence="1">
    <location>
        <begin position="57"/>
        <end position="66"/>
    </location>
</feature>
<dbReference type="Proteomes" id="UP000501726">
    <property type="component" value="Chromosome"/>
</dbReference>
<accession>A0A6F8PUY7</accession>
<evidence type="ECO:0000313" key="2">
    <source>
        <dbReference type="EMBL" id="BBP45790.1"/>
    </source>
</evidence>
<dbReference type="Pfam" id="PF09831">
    <property type="entry name" value="DUF2058"/>
    <property type="match status" value="1"/>
</dbReference>
<dbReference type="AlphaFoldDB" id="A0A6F8PUY7"/>
<dbReference type="RefSeq" id="WP_173271816.1">
    <property type="nucleotide sequence ID" value="NZ_AP021889.1"/>
</dbReference>
<feature type="compositionally biased region" description="Basic and acidic residues" evidence="1">
    <location>
        <begin position="16"/>
        <end position="29"/>
    </location>
</feature>